<dbReference type="PANTHER" id="PTHR23089">
    <property type="entry name" value="HISTIDINE TRIAD HIT PROTEIN"/>
    <property type="match status" value="1"/>
</dbReference>
<dbReference type="Pfam" id="PF01230">
    <property type="entry name" value="HIT"/>
    <property type="match status" value="1"/>
</dbReference>
<dbReference type="InterPro" id="IPR011146">
    <property type="entry name" value="HIT-like"/>
</dbReference>
<feature type="domain" description="HIT" evidence="4">
    <location>
        <begin position="20"/>
        <end position="125"/>
    </location>
</feature>
<feature type="active site" description="Tele-AMP-histidine intermediate" evidence="1">
    <location>
        <position position="113"/>
    </location>
</feature>
<dbReference type="Proteomes" id="UP000280501">
    <property type="component" value="Unassembled WGS sequence"/>
</dbReference>
<dbReference type="SUPFAM" id="SSF54197">
    <property type="entry name" value="HIT-like"/>
    <property type="match status" value="1"/>
</dbReference>
<proteinExistence type="predicted"/>
<dbReference type="RefSeq" id="WP_246012210.1">
    <property type="nucleotide sequence ID" value="NZ_RKQZ01000001.1"/>
</dbReference>
<accession>A0A3N4YMP8</accession>
<reference evidence="5 6" key="1">
    <citation type="submission" date="2018-11" db="EMBL/GenBank/DDBJ databases">
        <title>Sequencing the genomes of 1000 actinobacteria strains.</title>
        <authorList>
            <person name="Klenk H.-P."/>
        </authorList>
    </citation>
    <scope>NUCLEOTIDE SEQUENCE [LARGE SCALE GENOMIC DNA]</scope>
    <source>
        <strain evidence="5 6">DSM 15700</strain>
    </source>
</reference>
<dbReference type="PRINTS" id="PR00332">
    <property type="entry name" value="HISTRIAD"/>
</dbReference>
<dbReference type="PROSITE" id="PS51084">
    <property type="entry name" value="HIT_2"/>
    <property type="match status" value="1"/>
</dbReference>
<dbReference type="EMBL" id="RKQZ01000001">
    <property type="protein sequence ID" value="RPF20604.1"/>
    <property type="molecule type" value="Genomic_DNA"/>
</dbReference>
<evidence type="ECO:0000313" key="5">
    <source>
        <dbReference type="EMBL" id="RPF20604.1"/>
    </source>
</evidence>
<organism evidence="5 6">
    <name type="scientific">Myceligenerans xiligouense</name>
    <dbReference type="NCBI Taxonomy" id="253184"/>
    <lineage>
        <taxon>Bacteria</taxon>
        <taxon>Bacillati</taxon>
        <taxon>Actinomycetota</taxon>
        <taxon>Actinomycetes</taxon>
        <taxon>Micrococcales</taxon>
        <taxon>Promicromonosporaceae</taxon>
        <taxon>Myceligenerans</taxon>
    </lineage>
</organism>
<dbReference type="InterPro" id="IPR001310">
    <property type="entry name" value="Histidine_triad_HIT"/>
</dbReference>
<comment type="caution">
    <text evidence="5">The sequence shown here is derived from an EMBL/GenBank/DDBJ whole genome shotgun (WGS) entry which is preliminary data.</text>
</comment>
<evidence type="ECO:0000256" key="3">
    <source>
        <dbReference type="PROSITE-ProRule" id="PRU00464"/>
    </source>
</evidence>
<dbReference type="InterPro" id="IPR036265">
    <property type="entry name" value="HIT-like_sf"/>
</dbReference>
<evidence type="ECO:0000256" key="2">
    <source>
        <dbReference type="PIRSR" id="PIRSR601310-3"/>
    </source>
</evidence>
<protein>
    <submittedName>
        <fullName evidence="5">Histidine triad (HIT) family protein</fullName>
    </submittedName>
</protein>
<dbReference type="AlphaFoldDB" id="A0A3N4YMP8"/>
<dbReference type="GO" id="GO:0003824">
    <property type="term" value="F:catalytic activity"/>
    <property type="evidence" value="ECO:0007669"/>
    <property type="project" value="InterPro"/>
</dbReference>
<evidence type="ECO:0000259" key="4">
    <source>
        <dbReference type="PROSITE" id="PS51084"/>
    </source>
</evidence>
<evidence type="ECO:0000313" key="6">
    <source>
        <dbReference type="Proteomes" id="UP000280501"/>
    </source>
</evidence>
<name>A0A3N4YMP8_9MICO</name>
<gene>
    <name evidence="5" type="ORF">EDD34_1201</name>
</gene>
<keyword evidence="6" id="KW-1185">Reference proteome</keyword>
<evidence type="ECO:0000256" key="1">
    <source>
        <dbReference type="PIRSR" id="PIRSR601310-1"/>
    </source>
</evidence>
<feature type="short sequence motif" description="Histidine triad motif" evidence="2 3">
    <location>
        <begin position="111"/>
        <end position="115"/>
    </location>
</feature>
<sequence>MVRTTETSTANSGEMSADCLFCKIVAGEVPVEMVAESGSAVAFKDIDPKAPVHVLVVPREHHADVSALAGTSPETLADVIALADQVASDLADGQYRLICNVGPKAGQTIFHAHAHVLAGTQLTGF</sequence>
<dbReference type="Gene3D" id="3.30.428.10">
    <property type="entry name" value="HIT-like"/>
    <property type="match status" value="1"/>
</dbReference>